<dbReference type="EMBL" id="JACIGK010000022">
    <property type="protein sequence ID" value="MBB4267140.1"/>
    <property type="molecule type" value="Genomic_DNA"/>
</dbReference>
<comment type="caution">
    <text evidence="7">The sequence shown here is derived from an EMBL/GenBank/DDBJ whole genome shotgun (WGS) entry which is preliminary data.</text>
</comment>
<proteinExistence type="inferred from homology"/>
<gene>
    <name evidence="7" type="ORF">GGD89_002781</name>
</gene>
<keyword evidence="3 4" id="KW-0975">Bacterial flagellum</keyword>
<name>A0A7W6WAF5_9PROT</name>
<dbReference type="InterPro" id="IPR037058">
    <property type="entry name" value="Falgellar_hook_FlgE_sf"/>
</dbReference>
<dbReference type="InterPro" id="IPR001444">
    <property type="entry name" value="Flag_bb_rod_N"/>
</dbReference>
<protein>
    <submittedName>
        <fullName evidence="7">Flagellar hook protein FlgE</fullName>
    </submittedName>
</protein>
<accession>A0A7W6WAF5</accession>
<dbReference type="Gene3D" id="2.60.98.20">
    <property type="entry name" value="Flagellar hook protein FlgE"/>
    <property type="match status" value="1"/>
</dbReference>
<sequence>MSVFASLHTSSQAMMTQSHVMERISGNVANINTTGYKSFNAHLQDSVNHINTKGTFLTVDAVDVRQADKQGIIQSTGRDLDVAINGQGFFITNPAFDGTGTQHFTRNGSTGMRVADDGNAYLTTLDGQYFMGWSADATDADGTIDTTQPLAPIQVNSADSLPGAATTAITYAANVDAGSTTGHTFESRVWSNPDETGKNDPYALVMTWQPRSDELNTWTVSYSVRDPLGATTTLADTTTVAFGGTGRYLTPTEDITVTVPFADGTDTTVTLDLTGMTQYGDTGFQEHYQDANGYPDGTLAGVSFDVFGQLTARYSNGEARVLSQLALADFPAPQNLLDAGSTMFTYRVEAGEPDIFAVTNTLARTAIIPGSLEGSTVDLAQEFTTMITTQKAYSSSATVYRSSDEMIRTATDLKQ</sequence>
<evidence type="ECO:0000313" key="8">
    <source>
        <dbReference type="Proteomes" id="UP000554286"/>
    </source>
</evidence>
<comment type="subcellular location">
    <subcellularLocation>
        <location evidence="1 4">Bacterial flagellum basal body</location>
    </subcellularLocation>
</comment>
<comment type="similarity">
    <text evidence="2 4">Belongs to the flagella basal body rod proteins family.</text>
</comment>
<dbReference type="Proteomes" id="UP000554286">
    <property type="component" value="Unassembled WGS sequence"/>
</dbReference>
<dbReference type="InterPro" id="IPR010930">
    <property type="entry name" value="Flg_bb/hook_C_dom"/>
</dbReference>
<evidence type="ECO:0000256" key="4">
    <source>
        <dbReference type="RuleBase" id="RU362116"/>
    </source>
</evidence>
<dbReference type="Pfam" id="PF00460">
    <property type="entry name" value="Flg_bb_rod"/>
    <property type="match status" value="1"/>
</dbReference>
<dbReference type="InterPro" id="IPR037925">
    <property type="entry name" value="FlgE/F/G-like"/>
</dbReference>
<keyword evidence="7" id="KW-0969">Cilium</keyword>
<dbReference type="SUPFAM" id="SSF117143">
    <property type="entry name" value="Flagellar hook protein flgE"/>
    <property type="match status" value="1"/>
</dbReference>
<keyword evidence="7" id="KW-0282">Flagellum</keyword>
<evidence type="ECO:0000259" key="5">
    <source>
        <dbReference type="Pfam" id="PF00460"/>
    </source>
</evidence>
<dbReference type="PANTHER" id="PTHR30435:SF19">
    <property type="entry name" value="FLAGELLAR BASAL-BODY ROD PROTEIN FLGG"/>
    <property type="match status" value="1"/>
</dbReference>
<dbReference type="Pfam" id="PF06429">
    <property type="entry name" value="Flg_bbr_C"/>
    <property type="match status" value="1"/>
</dbReference>
<evidence type="ECO:0000256" key="3">
    <source>
        <dbReference type="ARBA" id="ARBA00023143"/>
    </source>
</evidence>
<evidence type="ECO:0000313" key="7">
    <source>
        <dbReference type="EMBL" id="MBB4267140.1"/>
    </source>
</evidence>
<dbReference type="GO" id="GO:0009425">
    <property type="term" value="C:bacterial-type flagellum basal body"/>
    <property type="evidence" value="ECO:0007669"/>
    <property type="project" value="UniProtKB-SubCell"/>
</dbReference>
<evidence type="ECO:0000259" key="6">
    <source>
        <dbReference type="Pfam" id="PF06429"/>
    </source>
</evidence>
<keyword evidence="8" id="KW-1185">Reference proteome</keyword>
<dbReference type="NCBIfam" id="TIGR03506">
    <property type="entry name" value="FlgEFG_subfam"/>
    <property type="match status" value="1"/>
</dbReference>
<feature type="domain" description="Flagellar basal-body/hook protein C-terminal" evidence="6">
    <location>
        <begin position="369"/>
        <end position="413"/>
    </location>
</feature>
<dbReference type="RefSeq" id="WP_184046257.1">
    <property type="nucleotide sequence ID" value="NZ_JACIGK010000022.1"/>
</dbReference>
<organism evidence="7 8">
    <name type="scientific">Roseospira visakhapatnamensis</name>
    <dbReference type="NCBI Taxonomy" id="390880"/>
    <lineage>
        <taxon>Bacteria</taxon>
        <taxon>Pseudomonadati</taxon>
        <taxon>Pseudomonadota</taxon>
        <taxon>Alphaproteobacteria</taxon>
        <taxon>Rhodospirillales</taxon>
        <taxon>Rhodospirillaceae</taxon>
        <taxon>Roseospira</taxon>
    </lineage>
</organism>
<dbReference type="InterPro" id="IPR020013">
    <property type="entry name" value="Flagellar_FlgE/F/G"/>
</dbReference>
<evidence type="ECO:0000256" key="1">
    <source>
        <dbReference type="ARBA" id="ARBA00004117"/>
    </source>
</evidence>
<dbReference type="GO" id="GO:0071978">
    <property type="term" value="P:bacterial-type flagellum-dependent swarming motility"/>
    <property type="evidence" value="ECO:0007669"/>
    <property type="project" value="TreeGrafter"/>
</dbReference>
<feature type="domain" description="Flagellar basal body rod protein N-terminal" evidence="5">
    <location>
        <begin position="8"/>
        <end position="37"/>
    </location>
</feature>
<evidence type="ECO:0000256" key="2">
    <source>
        <dbReference type="ARBA" id="ARBA00009677"/>
    </source>
</evidence>
<dbReference type="PANTHER" id="PTHR30435">
    <property type="entry name" value="FLAGELLAR PROTEIN"/>
    <property type="match status" value="1"/>
</dbReference>
<reference evidence="7 8" key="1">
    <citation type="submission" date="2020-08" db="EMBL/GenBank/DDBJ databases">
        <title>Genome sequencing of Purple Non-Sulfur Bacteria from various extreme environments.</title>
        <authorList>
            <person name="Mayer M."/>
        </authorList>
    </citation>
    <scope>NUCLEOTIDE SEQUENCE [LARGE SCALE GENOMIC DNA]</scope>
    <source>
        <strain evidence="7 8">JA131</strain>
    </source>
</reference>
<dbReference type="AlphaFoldDB" id="A0A7W6WAF5"/>
<keyword evidence="7" id="KW-0966">Cell projection</keyword>